<dbReference type="GO" id="GO:0008934">
    <property type="term" value="F:inositol monophosphate 1-phosphatase activity"/>
    <property type="evidence" value="ECO:0007669"/>
    <property type="project" value="InterPro"/>
</dbReference>
<organism evidence="8 9">
    <name type="scientific">Paraphaeosphaeria minitans</name>
    <dbReference type="NCBI Taxonomy" id="565426"/>
    <lineage>
        <taxon>Eukaryota</taxon>
        <taxon>Fungi</taxon>
        <taxon>Dikarya</taxon>
        <taxon>Ascomycota</taxon>
        <taxon>Pezizomycotina</taxon>
        <taxon>Dothideomycetes</taxon>
        <taxon>Pleosporomycetidae</taxon>
        <taxon>Pleosporales</taxon>
        <taxon>Massarineae</taxon>
        <taxon>Didymosphaeriaceae</taxon>
        <taxon>Paraphaeosphaeria</taxon>
    </lineage>
</organism>
<dbReference type="FunFam" id="3.40.190.80:FF:000012">
    <property type="entry name" value="Inositol-1-monophosphatase"/>
    <property type="match status" value="1"/>
</dbReference>
<dbReference type="PANTHER" id="PTHR20854:SF4">
    <property type="entry name" value="INOSITOL-1-MONOPHOSPHATASE-RELATED"/>
    <property type="match status" value="1"/>
</dbReference>
<evidence type="ECO:0000313" key="9">
    <source>
        <dbReference type="Proteomes" id="UP000756921"/>
    </source>
</evidence>
<comment type="cofactor">
    <cofactor evidence="2 6 7">
        <name>Mg(2+)</name>
        <dbReference type="ChEBI" id="CHEBI:18420"/>
    </cofactor>
</comment>
<proteinExistence type="inferred from homology"/>
<dbReference type="GO" id="GO:0046854">
    <property type="term" value="P:phosphatidylinositol phosphate biosynthetic process"/>
    <property type="evidence" value="ECO:0007669"/>
    <property type="project" value="InterPro"/>
</dbReference>
<dbReference type="CDD" id="cd01639">
    <property type="entry name" value="IMPase"/>
    <property type="match status" value="1"/>
</dbReference>
<keyword evidence="4 6" id="KW-0479">Metal-binding</keyword>
<dbReference type="InterPro" id="IPR020550">
    <property type="entry name" value="Inositol_monophosphatase_CS"/>
</dbReference>
<comment type="catalytic activity">
    <reaction evidence="1 7">
        <text>a myo-inositol phosphate + H2O = myo-inositol + phosphate</text>
        <dbReference type="Rhea" id="RHEA:24056"/>
        <dbReference type="ChEBI" id="CHEBI:15377"/>
        <dbReference type="ChEBI" id="CHEBI:17268"/>
        <dbReference type="ChEBI" id="CHEBI:43474"/>
        <dbReference type="ChEBI" id="CHEBI:84139"/>
        <dbReference type="EC" id="3.1.3.25"/>
    </reaction>
</comment>
<evidence type="ECO:0000313" key="8">
    <source>
        <dbReference type="EMBL" id="KAF9732983.1"/>
    </source>
</evidence>
<dbReference type="GO" id="GO:0007165">
    <property type="term" value="P:signal transduction"/>
    <property type="evidence" value="ECO:0007669"/>
    <property type="project" value="TreeGrafter"/>
</dbReference>
<feature type="binding site" evidence="6">
    <location>
        <position position="138"/>
    </location>
    <ligand>
        <name>Mg(2+)</name>
        <dbReference type="ChEBI" id="CHEBI:18420"/>
        <label>1</label>
        <note>catalytic</note>
    </ligand>
</feature>
<dbReference type="AlphaFoldDB" id="A0A9P6KMX1"/>
<name>A0A9P6KMX1_9PLEO</name>
<dbReference type="Gene3D" id="3.30.540.10">
    <property type="entry name" value="Fructose-1,6-Bisphosphatase, subunit A, domain 1"/>
    <property type="match status" value="1"/>
</dbReference>
<dbReference type="PANTHER" id="PTHR20854">
    <property type="entry name" value="INOSITOL MONOPHOSPHATASE"/>
    <property type="match status" value="1"/>
</dbReference>
<feature type="binding site" evidence="6">
    <location>
        <position position="281"/>
    </location>
    <ligand>
        <name>Mg(2+)</name>
        <dbReference type="ChEBI" id="CHEBI:18420"/>
        <label>1</label>
        <note>catalytic</note>
    </ligand>
</feature>
<dbReference type="FunFam" id="3.30.540.10:FF:000004">
    <property type="entry name" value="Inositol-1-monophosphatase"/>
    <property type="match status" value="1"/>
</dbReference>
<gene>
    <name evidence="8" type="ORF">PMIN01_08665</name>
</gene>
<evidence type="ECO:0000256" key="7">
    <source>
        <dbReference type="RuleBase" id="RU364068"/>
    </source>
</evidence>
<evidence type="ECO:0000256" key="2">
    <source>
        <dbReference type="ARBA" id="ARBA00001946"/>
    </source>
</evidence>
<dbReference type="Gene3D" id="3.40.190.80">
    <property type="match status" value="1"/>
</dbReference>
<sequence length="342" mass="37170">MDVFVTSNSESMQAMDALLTPPATAPNSAGPSTPNAQQRIDFLAALDLTEAMLREIKDDLVDIARAAGQMMIDADHSVGDSDTKKNSSDRVTATDKAVEKMVQDRLTSTYPAFGFLGEEGFKTGDKLEDKPTFVCDPIDGTLNFIHGFPNTAVSLALTIEKKPFVGVVYNPFRGDLFTAIKWQGAFLTTATGLTRRLPLTTVPKPLPSLNEALVAVEWGSQRSGPNWALRTSMAQALMTDKEAGGAMVHSIRSNGSAALDFCYVAAGQIDMFWEGGCWVWDVCAGWVILEEAGGMVASANPGDWEPTLEGRLYLAVRGAKRAEQEDVVKQLWDMMGERKFVF</sequence>
<comment type="similarity">
    <text evidence="3 7">Belongs to the inositol monophosphatase superfamily.</text>
</comment>
<evidence type="ECO:0000256" key="1">
    <source>
        <dbReference type="ARBA" id="ARBA00001033"/>
    </source>
</evidence>
<dbReference type="PROSITE" id="PS00630">
    <property type="entry name" value="IMP_2"/>
    <property type="match status" value="1"/>
</dbReference>
<dbReference type="GO" id="GO:0046872">
    <property type="term" value="F:metal ion binding"/>
    <property type="evidence" value="ECO:0007669"/>
    <property type="project" value="UniProtKB-KW"/>
</dbReference>
<dbReference type="SUPFAM" id="SSF56655">
    <property type="entry name" value="Carbohydrate phosphatase"/>
    <property type="match status" value="1"/>
</dbReference>
<dbReference type="InterPro" id="IPR000760">
    <property type="entry name" value="Inositol_monophosphatase-like"/>
</dbReference>
<evidence type="ECO:0000256" key="6">
    <source>
        <dbReference type="PIRSR" id="PIRSR600760-2"/>
    </source>
</evidence>
<comment type="pathway">
    <text evidence="7">Polyol metabolism; myo-inositol biosynthesis; myo-inositol from D-glucose 6-phosphate: step 2/2.</text>
</comment>
<feature type="binding site" evidence="6">
    <location>
        <position position="136"/>
    </location>
    <ligand>
        <name>Mg(2+)</name>
        <dbReference type="ChEBI" id="CHEBI:18420"/>
        <label>1</label>
        <note>catalytic</note>
    </ligand>
</feature>
<dbReference type="EMBL" id="WJXW01000009">
    <property type="protein sequence ID" value="KAF9732983.1"/>
    <property type="molecule type" value="Genomic_DNA"/>
</dbReference>
<dbReference type="PRINTS" id="PR00377">
    <property type="entry name" value="IMPHPHTASES"/>
</dbReference>
<dbReference type="GO" id="GO:0006020">
    <property type="term" value="P:inositol metabolic process"/>
    <property type="evidence" value="ECO:0007669"/>
    <property type="project" value="TreeGrafter"/>
</dbReference>
<keyword evidence="7" id="KW-0378">Hydrolase</keyword>
<keyword evidence="9" id="KW-1185">Reference proteome</keyword>
<feature type="binding site" evidence="6">
    <location>
        <position position="118"/>
    </location>
    <ligand>
        <name>Mg(2+)</name>
        <dbReference type="ChEBI" id="CHEBI:18420"/>
        <label>1</label>
        <note>catalytic</note>
    </ligand>
</feature>
<comment type="caution">
    <text evidence="8">The sequence shown here is derived from an EMBL/GenBank/DDBJ whole genome shotgun (WGS) entry which is preliminary data.</text>
</comment>
<reference evidence="8" key="1">
    <citation type="journal article" date="2020" name="Mol. Plant Microbe Interact.">
        <title>Genome Sequence of the Biocontrol Agent Coniothyrium minitans strain Conio (IMI 134523).</title>
        <authorList>
            <person name="Patel D."/>
            <person name="Shittu T.A."/>
            <person name="Baroncelli R."/>
            <person name="Muthumeenakshi S."/>
            <person name="Osborne T.H."/>
            <person name="Janganan T.K."/>
            <person name="Sreenivasaprasad S."/>
        </authorList>
    </citation>
    <scope>NUCLEOTIDE SEQUENCE</scope>
    <source>
        <strain evidence="8">Conio</strain>
    </source>
</reference>
<feature type="binding site" evidence="6">
    <location>
        <position position="139"/>
    </location>
    <ligand>
        <name>Mg(2+)</name>
        <dbReference type="ChEBI" id="CHEBI:18420"/>
        <label>1</label>
        <note>catalytic</note>
    </ligand>
</feature>
<keyword evidence="5 6" id="KW-0460">Magnesium</keyword>
<evidence type="ECO:0000256" key="4">
    <source>
        <dbReference type="ARBA" id="ARBA00022723"/>
    </source>
</evidence>
<dbReference type="Proteomes" id="UP000756921">
    <property type="component" value="Unassembled WGS sequence"/>
</dbReference>
<evidence type="ECO:0000256" key="3">
    <source>
        <dbReference type="ARBA" id="ARBA00009759"/>
    </source>
</evidence>
<evidence type="ECO:0000256" key="5">
    <source>
        <dbReference type="ARBA" id="ARBA00022842"/>
    </source>
</evidence>
<protein>
    <recommendedName>
        <fullName evidence="7">Inositol-1-monophosphatase</fullName>
        <ecNumber evidence="7">3.1.3.25</ecNumber>
    </recommendedName>
</protein>
<dbReference type="Pfam" id="PF00459">
    <property type="entry name" value="Inositol_P"/>
    <property type="match status" value="1"/>
</dbReference>
<accession>A0A9P6KMX1</accession>
<dbReference type="InterPro" id="IPR033942">
    <property type="entry name" value="IMPase"/>
</dbReference>
<dbReference type="EC" id="3.1.3.25" evidence="7"/>
<dbReference type="OrthoDB" id="10254945at2759"/>